<dbReference type="RefSeq" id="WP_375541982.1">
    <property type="nucleotide sequence ID" value="NZ_AP024849.1"/>
</dbReference>
<dbReference type="SUPFAM" id="SSF53098">
    <property type="entry name" value="Ribonuclease H-like"/>
    <property type="match status" value="1"/>
</dbReference>
<dbReference type="PANTHER" id="PTHR46889:SF4">
    <property type="entry name" value="TRANSPOSASE INSO FOR INSERTION SEQUENCE ELEMENT IS911B-RELATED"/>
    <property type="match status" value="1"/>
</dbReference>
<evidence type="ECO:0000259" key="1">
    <source>
        <dbReference type="Pfam" id="PF13333"/>
    </source>
</evidence>
<proteinExistence type="predicted"/>
<dbReference type="InterPro" id="IPR050900">
    <property type="entry name" value="Transposase_IS3/IS150/IS904"/>
</dbReference>
<dbReference type="Proteomes" id="UP000824633">
    <property type="component" value="Chromosome"/>
</dbReference>
<dbReference type="Pfam" id="PF13333">
    <property type="entry name" value="rve_2"/>
    <property type="match status" value="1"/>
</dbReference>
<evidence type="ECO:0000313" key="3">
    <source>
        <dbReference type="Proteomes" id="UP000824633"/>
    </source>
</evidence>
<evidence type="ECO:0000313" key="2">
    <source>
        <dbReference type="EMBL" id="BCZ44235.1"/>
    </source>
</evidence>
<keyword evidence="3" id="KW-1185">Reference proteome</keyword>
<feature type="domain" description="Integrase catalytic" evidence="1">
    <location>
        <begin position="14"/>
        <end position="69"/>
    </location>
</feature>
<accession>A0ABM7SZB1</accession>
<sequence>MSRVGRSIHNGPMEGFFWILKSEMYHLREFYTYVELEQAIDEYIEFYNTKRLQKKLKGMAPIEYRSHTLSV</sequence>
<dbReference type="EMBL" id="AP024849">
    <property type="protein sequence ID" value="BCZ44235.1"/>
    <property type="molecule type" value="Genomic_DNA"/>
</dbReference>
<name>A0ABM7SZB1_9CLOT</name>
<gene>
    <name evidence="2" type="ORF">psyc5s11_03020</name>
</gene>
<protein>
    <recommendedName>
        <fullName evidence="1">Integrase catalytic domain-containing protein</fullName>
    </recommendedName>
</protein>
<dbReference type="PANTHER" id="PTHR46889">
    <property type="entry name" value="TRANSPOSASE INSF FOR INSERTION SEQUENCE IS3B-RELATED"/>
    <property type="match status" value="1"/>
</dbReference>
<organism evidence="2 3">
    <name type="scientific">Clostridium gelidum</name>
    <dbReference type="NCBI Taxonomy" id="704125"/>
    <lineage>
        <taxon>Bacteria</taxon>
        <taxon>Bacillati</taxon>
        <taxon>Bacillota</taxon>
        <taxon>Clostridia</taxon>
        <taxon>Eubacteriales</taxon>
        <taxon>Clostridiaceae</taxon>
        <taxon>Clostridium</taxon>
    </lineage>
</organism>
<reference evidence="3" key="1">
    <citation type="submission" date="2021-07" db="EMBL/GenBank/DDBJ databases">
        <title>Complete genome sequencing of a Clostridium isolate.</title>
        <authorList>
            <person name="Ueki A."/>
            <person name="Tonouchi A."/>
        </authorList>
    </citation>
    <scope>NUCLEOTIDE SEQUENCE [LARGE SCALE GENOMIC DNA]</scope>
    <source>
        <strain evidence="3">C5S11</strain>
    </source>
</reference>
<dbReference type="InterPro" id="IPR001584">
    <property type="entry name" value="Integrase_cat-core"/>
</dbReference>
<dbReference type="InterPro" id="IPR012337">
    <property type="entry name" value="RNaseH-like_sf"/>
</dbReference>